<organism evidence="1 2">
    <name type="scientific">Wenjunlia tyrosinilytica</name>
    <dbReference type="NCBI Taxonomy" id="1544741"/>
    <lineage>
        <taxon>Bacteria</taxon>
        <taxon>Bacillati</taxon>
        <taxon>Actinomycetota</taxon>
        <taxon>Actinomycetes</taxon>
        <taxon>Kitasatosporales</taxon>
        <taxon>Streptomycetaceae</taxon>
        <taxon>Wenjunlia</taxon>
    </lineage>
</organism>
<proteinExistence type="predicted"/>
<dbReference type="AlphaFoldDB" id="A0A917ZZ56"/>
<sequence length="140" mass="14914">MGPLSTDPARLADQVAKVSWDGGHIMNGVAAMLDYASRPGPVRPRLRAAALRVLAKSPSVRVVGTTSWLGHQAIAVYQTETWHGSTQRVSVLFDPATGYPMGSEDALFGNARKLNVKVPAALEVSEILSSGRTHDPDGRP</sequence>
<reference evidence="1" key="1">
    <citation type="journal article" date="2014" name="Int. J. Syst. Evol. Microbiol.">
        <title>Complete genome sequence of Corynebacterium casei LMG S-19264T (=DSM 44701T), isolated from a smear-ripened cheese.</title>
        <authorList>
            <consortium name="US DOE Joint Genome Institute (JGI-PGF)"/>
            <person name="Walter F."/>
            <person name="Albersmeier A."/>
            <person name="Kalinowski J."/>
            <person name="Ruckert C."/>
        </authorList>
    </citation>
    <scope>NUCLEOTIDE SEQUENCE</scope>
    <source>
        <strain evidence="1">CGMCC 4.7201</strain>
    </source>
</reference>
<dbReference type="EMBL" id="BMMS01000047">
    <property type="protein sequence ID" value="GGO99647.1"/>
    <property type="molecule type" value="Genomic_DNA"/>
</dbReference>
<gene>
    <name evidence="1" type="ORF">GCM10012280_66570</name>
</gene>
<dbReference type="Proteomes" id="UP000641932">
    <property type="component" value="Unassembled WGS sequence"/>
</dbReference>
<accession>A0A917ZZ56</accession>
<evidence type="ECO:0000313" key="1">
    <source>
        <dbReference type="EMBL" id="GGO99647.1"/>
    </source>
</evidence>
<reference evidence="1" key="2">
    <citation type="submission" date="2020-09" db="EMBL/GenBank/DDBJ databases">
        <authorList>
            <person name="Sun Q."/>
            <person name="Zhou Y."/>
        </authorList>
    </citation>
    <scope>NUCLEOTIDE SEQUENCE</scope>
    <source>
        <strain evidence="1">CGMCC 4.7201</strain>
    </source>
</reference>
<evidence type="ECO:0000313" key="2">
    <source>
        <dbReference type="Proteomes" id="UP000641932"/>
    </source>
</evidence>
<keyword evidence="2" id="KW-1185">Reference proteome</keyword>
<protein>
    <submittedName>
        <fullName evidence="1">Uncharacterized protein</fullName>
    </submittedName>
</protein>
<dbReference type="RefSeq" id="WP_189135543.1">
    <property type="nucleotide sequence ID" value="NZ_BMMS01000047.1"/>
</dbReference>
<name>A0A917ZZ56_9ACTN</name>
<comment type="caution">
    <text evidence="1">The sequence shown here is derived from an EMBL/GenBank/DDBJ whole genome shotgun (WGS) entry which is preliminary data.</text>
</comment>